<protein>
    <submittedName>
        <fullName evidence="2">Uncharacterized protein</fullName>
    </submittedName>
</protein>
<dbReference type="AlphaFoldDB" id="A0A7R8UAM4"/>
<organism evidence="2 3">
    <name type="scientific">Hermetia illucens</name>
    <name type="common">Black soldier fly</name>
    <dbReference type="NCBI Taxonomy" id="343691"/>
    <lineage>
        <taxon>Eukaryota</taxon>
        <taxon>Metazoa</taxon>
        <taxon>Ecdysozoa</taxon>
        <taxon>Arthropoda</taxon>
        <taxon>Hexapoda</taxon>
        <taxon>Insecta</taxon>
        <taxon>Pterygota</taxon>
        <taxon>Neoptera</taxon>
        <taxon>Endopterygota</taxon>
        <taxon>Diptera</taxon>
        <taxon>Brachycera</taxon>
        <taxon>Stratiomyomorpha</taxon>
        <taxon>Stratiomyidae</taxon>
        <taxon>Hermetiinae</taxon>
        <taxon>Hermetia</taxon>
    </lineage>
</organism>
<evidence type="ECO:0000313" key="3">
    <source>
        <dbReference type="Proteomes" id="UP000594454"/>
    </source>
</evidence>
<dbReference type="InParanoid" id="A0A7R8UAM4"/>
<feature type="compositionally biased region" description="Polar residues" evidence="1">
    <location>
        <begin position="26"/>
        <end position="58"/>
    </location>
</feature>
<feature type="region of interest" description="Disordered" evidence="1">
    <location>
        <begin position="23"/>
        <end position="68"/>
    </location>
</feature>
<proteinExistence type="predicted"/>
<dbReference type="EMBL" id="LR899009">
    <property type="protein sequence ID" value="CAD7077249.1"/>
    <property type="molecule type" value="Genomic_DNA"/>
</dbReference>
<evidence type="ECO:0000256" key="1">
    <source>
        <dbReference type="SAM" id="MobiDB-lite"/>
    </source>
</evidence>
<evidence type="ECO:0000313" key="2">
    <source>
        <dbReference type="EMBL" id="CAD7077249.1"/>
    </source>
</evidence>
<sequence>MAPNLSIPIVCAAYLGLSQGLKVTKSKANQQSHPATSESSGATPPNQYFSQSQGTTGEQRFRQRATDNWMKPAAPLEYFDY</sequence>
<gene>
    <name evidence="2" type="ORF">HERILL_LOCUS614</name>
</gene>
<accession>A0A7R8UAM4</accession>
<reference evidence="2 3" key="1">
    <citation type="submission" date="2020-11" db="EMBL/GenBank/DDBJ databases">
        <authorList>
            <person name="Wallbank WR R."/>
            <person name="Pardo Diaz C."/>
            <person name="Kozak K."/>
            <person name="Martin S."/>
            <person name="Jiggins C."/>
            <person name="Moest M."/>
            <person name="Warren A I."/>
            <person name="Generalovic N T."/>
            <person name="Byers J.R.P. K."/>
            <person name="Montejo-Kovacevich G."/>
            <person name="Yen C E."/>
        </authorList>
    </citation>
    <scope>NUCLEOTIDE SEQUENCE [LARGE SCALE GENOMIC DNA]</scope>
</reference>
<name>A0A7R8UAM4_HERIL</name>
<keyword evidence="3" id="KW-1185">Reference proteome</keyword>
<dbReference type="Proteomes" id="UP000594454">
    <property type="component" value="Chromosome 1"/>
</dbReference>